<protein>
    <recommendedName>
        <fullName evidence="3">Transcription initiation factor TFIID subunit 2</fullName>
    </recommendedName>
    <alternativeName>
        <fullName evidence="7">Transcription initiation factor TFIID 150 kDa subunit</fullName>
    </alternativeName>
</protein>
<dbReference type="OrthoDB" id="308861at2759"/>
<dbReference type="SUPFAM" id="SSF63737">
    <property type="entry name" value="Leukotriene A4 hydrolase N-terminal domain"/>
    <property type="match status" value="1"/>
</dbReference>
<evidence type="ECO:0000256" key="8">
    <source>
        <dbReference type="SAM" id="MobiDB-lite"/>
    </source>
</evidence>
<dbReference type="GO" id="GO:0000976">
    <property type="term" value="F:transcription cis-regulatory region binding"/>
    <property type="evidence" value="ECO:0007669"/>
    <property type="project" value="UniProtKB-ARBA"/>
</dbReference>
<evidence type="ECO:0000256" key="5">
    <source>
        <dbReference type="ARBA" id="ARBA00023163"/>
    </source>
</evidence>
<evidence type="ECO:0000256" key="1">
    <source>
        <dbReference type="ARBA" id="ARBA00004123"/>
    </source>
</evidence>
<reference evidence="9 10" key="3">
    <citation type="journal article" date="2006" name="Nature">
        <title>DNA sequence and analysis of human chromosome 8.</title>
        <authorList>
            <person name="Nusbaum C."/>
            <person name="Mikkelsen T.S."/>
            <person name="Zody M.C."/>
            <person name="Asakawa S."/>
            <person name="Taudien S."/>
            <person name="Garber M."/>
            <person name="Kodira C.D."/>
            <person name="Schueler M.G."/>
            <person name="Shimizu A."/>
            <person name="Whittaker C.A."/>
            <person name="Chang J.L."/>
            <person name="Cuomo C.A."/>
            <person name="Dewar K."/>
            <person name="FitzGerald M.G."/>
            <person name="Yang X."/>
            <person name="Allen N.R."/>
            <person name="Anderson S."/>
            <person name="Asakawa T."/>
            <person name="Blechschmidt K."/>
            <person name="Bloom T."/>
            <person name="Borowsky M.L."/>
            <person name="Butler J."/>
            <person name="Cook A."/>
            <person name="Corum B."/>
            <person name="DeArellano K."/>
            <person name="DeCaprio D."/>
            <person name="Dooley K.T."/>
            <person name="Dorris L.III."/>
            <person name="Engels R."/>
            <person name="Glockner G."/>
            <person name="Hafez N."/>
            <person name="Hagopian D.S."/>
            <person name="Hall J.L."/>
            <person name="Ishikawa S.K."/>
            <person name="Jaffe D.B."/>
            <person name="Kamat A."/>
            <person name="Kudoh J."/>
            <person name="Lehmann R."/>
            <person name="Lokitsang T."/>
            <person name="Macdonald P."/>
            <person name="Major J.E."/>
            <person name="Matthews C.D."/>
            <person name="Mauceli E."/>
            <person name="Menzel U."/>
            <person name="Mihalev A.H."/>
            <person name="Minoshima S."/>
            <person name="Murayama Y."/>
            <person name="Naylor J.W."/>
            <person name="Nicol R."/>
            <person name="Nguyen C."/>
            <person name="O'Leary S.B."/>
            <person name="O'Neill K."/>
            <person name="Parker S.C."/>
            <person name="Polley A."/>
            <person name="Raymond C.K."/>
            <person name="Reichwald K."/>
            <person name="Rodriguez J."/>
            <person name="Sasaki T."/>
            <person name="Schilhabel M."/>
            <person name="Siddiqui R."/>
            <person name="Smith C.L."/>
            <person name="Sneddon T.P."/>
            <person name="Talamas J.A."/>
            <person name="Tenzin P."/>
            <person name="Topham K."/>
            <person name="Venkataraman V."/>
            <person name="Wen G."/>
            <person name="Yamazaki S."/>
            <person name="Young S.K."/>
            <person name="Zeng Q."/>
            <person name="Zimmer A.R."/>
            <person name="Rosenthal A."/>
            <person name="Birren B.W."/>
            <person name="Platzer M."/>
            <person name="Shimizu N."/>
            <person name="Lander E.S."/>
        </authorList>
    </citation>
    <scope>NUCLEOTIDE SEQUENCE [LARGE SCALE GENOMIC DNA]</scope>
</reference>
<evidence type="ECO:0000256" key="2">
    <source>
        <dbReference type="ARBA" id="ARBA00010937"/>
    </source>
</evidence>
<dbReference type="InterPro" id="IPR042097">
    <property type="entry name" value="Aminopeptidase_N-like_N_sf"/>
</dbReference>
<organism evidence="9 10">
    <name type="scientific">Homo sapiens</name>
    <name type="common">Human</name>
    <dbReference type="NCBI Taxonomy" id="9606"/>
    <lineage>
        <taxon>Eukaryota</taxon>
        <taxon>Metazoa</taxon>
        <taxon>Chordata</taxon>
        <taxon>Craniata</taxon>
        <taxon>Vertebrata</taxon>
        <taxon>Euteleostomi</taxon>
        <taxon>Mammalia</taxon>
        <taxon>Eutheria</taxon>
        <taxon>Euarchontoglires</taxon>
        <taxon>Primates</taxon>
        <taxon>Haplorrhini</taxon>
        <taxon>Catarrhini</taxon>
        <taxon>Hominidae</taxon>
        <taxon>Homo</taxon>
    </lineage>
</organism>
<dbReference type="EMBL" id="AC107960">
    <property type="status" value="NOT_ANNOTATED_CDS"/>
    <property type="molecule type" value="Genomic_DNA"/>
</dbReference>
<keyword evidence="10" id="KW-1185">Reference proteome</keyword>
<dbReference type="HGNC" id="HGNC:11536">
    <property type="gene designation" value="TAF2"/>
</dbReference>
<sequence length="198" mass="22251">MPLTGVEPARMNRKKGDKGFESPRPYKLTHQVVCINNINFQRKSVVGFVELTIFPTVANLNRIKLNSKQCRIYRVRINDLEAAFIYNDPTLEVCHSESKQRNLNYFSNAYAAAVSAVDPDAGNGELCIKVPSELWKHVDELKVLKIHINFSLDQPKGGLHFVVPSVEGSMAERGAHVFSCGYQNSTSSVKYLLGHWTI</sequence>
<comment type="subcellular location">
    <subcellularLocation>
        <location evidence="1">Nucleus</location>
    </subcellularLocation>
</comment>
<evidence type="ECO:0007829" key="12">
    <source>
        <dbReference type="ProteomicsDB" id="A0A8I5KVC1"/>
    </source>
</evidence>
<dbReference type="PANTHER" id="PTHR15137:SF9">
    <property type="entry name" value="TRANSCRIPTION INITIATION FACTOR TFIID SUBUNIT 2"/>
    <property type="match status" value="1"/>
</dbReference>
<keyword evidence="11 12" id="KW-1267">Proteomics identification</keyword>
<dbReference type="PANTHER" id="PTHR15137">
    <property type="entry name" value="TRANSCRIPTION INITIATION FACTOR TFIID"/>
    <property type="match status" value="1"/>
</dbReference>
<proteinExistence type="evidence at protein level"/>
<evidence type="ECO:0000313" key="10">
    <source>
        <dbReference type="Proteomes" id="UP000005640"/>
    </source>
</evidence>
<dbReference type="GeneTree" id="ENSGT00390000000420"/>
<dbReference type="InterPro" id="IPR037813">
    <property type="entry name" value="TAF2"/>
</dbReference>
<evidence type="ECO:0000313" key="9">
    <source>
        <dbReference type="Ensembl" id="ENSP00000509791.1"/>
    </source>
</evidence>
<reference evidence="9" key="5">
    <citation type="submission" date="2025-09" db="UniProtKB">
        <authorList>
            <consortium name="Ensembl"/>
        </authorList>
    </citation>
    <scope>IDENTIFICATION</scope>
</reference>
<keyword evidence="4" id="KW-0805">Transcription regulation</keyword>
<evidence type="ECO:0000256" key="7">
    <source>
        <dbReference type="ARBA" id="ARBA00033345"/>
    </source>
</evidence>
<evidence type="ECO:0000256" key="3">
    <source>
        <dbReference type="ARBA" id="ARBA00017363"/>
    </source>
</evidence>
<dbReference type="EMBL" id="AC021945">
    <property type="status" value="NOT_ANNOTATED_CDS"/>
    <property type="molecule type" value="Genomic_DNA"/>
</dbReference>
<dbReference type="GO" id="GO:0005669">
    <property type="term" value="C:transcription factor TFIID complex"/>
    <property type="evidence" value="ECO:0007669"/>
    <property type="project" value="InterPro"/>
</dbReference>
<reference evidence="9 10" key="2">
    <citation type="journal article" date="2004" name="Nature">
        <title>Finishing the euchromatic sequence of the human genome.</title>
        <authorList>
            <consortium name="International Human Genome Sequencing Consortium"/>
        </authorList>
    </citation>
    <scope>NUCLEOTIDE SEQUENCE [LARGE SCALE GENOMIC DNA]</scope>
</reference>
<evidence type="ECO:0007829" key="11">
    <source>
        <dbReference type="PeptideAtlas" id="A0A8I5KVC1"/>
    </source>
</evidence>
<feature type="region of interest" description="Disordered" evidence="8">
    <location>
        <begin position="1"/>
        <end position="23"/>
    </location>
</feature>
<accession>A0A8I5KVC1</accession>
<dbReference type="AlphaFoldDB" id="A0A8I5KVC1"/>
<evidence type="ECO:0000256" key="4">
    <source>
        <dbReference type="ARBA" id="ARBA00023015"/>
    </source>
</evidence>
<reference evidence="9" key="4">
    <citation type="submission" date="2025-08" db="UniProtKB">
        <authorList>
            <consortium name="Ensembl"/>
        </authorList>
    </citation>
    <scope>IDENTIFICATION</scope>
</reference>
<dbReference type="GO" id="GO:0051123">
    <property type="term" value="P:RNA polymerase II preinitiation complex assembly"/>
    <property type="evidence" value="ECO:0007669"/>
    <property type="project" value="UniProtKB-ARBA"/>
</dbReference>
<keyword evidence="6" id="KW-0539">Nucleus</keyword>
<reference evidence="9 10" key="1">
    <citation type="journal article" date="2001" name="Nature">
        <title>Initial sequencing and analysis of the human genome.</title>
        <authorList>
            <consortium name="International Human Genome Sequencing Consortium"/>
            <person name="Lander E.S."/>
            <person name="Linton L.M."/>
            <person name="Birren B."/>
            <person name="Nusbaum C."/>
            <person name="Zody M.C."/>
            <person name="Baldwin J."/>
            <person name="Devon K."/>
            <person name="Dewar K."/>
            <person name="Doyle M."/>
            <person name="FitzHugh W."/>
            <person name="Funke R."/>
            <person name="Gage D."/>
            <person name="Harris K."/>
            <person name="Heaford A."/>
            <person name="Howland J."/>
            <person name="Kann L."/>
            <person name="Lehoczky J."/>
            <person name="LeVine R."/>
            <person name="McEwan P."/>
            <person name="McKernan K."/>
            <person name="Meldrim J."/>
            <person name="Mesirov J.P."/>
            <person name="Miranda C."/>
            <person name="Morris W."/>
            <person name="Naylor J."/>
            <person name="Raymond C."/>
            <person name="Rosetti M."/>
            <person name="Santos R."/>
            <person name="Sheridan A."/>
            <person name="Sougnez C."/>
            <person name="Stange-Thomann N."/>
            <person name="Stojanovic N."/>
            <person name="Subramanian A."/>
            <person name="Wyman D."/>
            <person name="Rogers J."/>
            <person name="Sulston J."/>
            <person name="Ainscough R."/>
            <person name="Beck S."/>
            <person name="Bentley D."/>
            <person name="Burton J."/>
            <person name="Clee C."/>
            <person name="Carter N."/>
            <person name="Coulson A."/>
            <person name="Deadman R."/>
            <person name="Deloukas P."/>
            <person name="Dunham A."/>
            <person name="Dunham I."/>
            <person name="Durbin R."/>
            <person name="French L."/>
            <person name="Grafham D."/>
            <person name="Gregory S."/>
            <person name="Hubbard T."/>
            <person name="Humphray S."/>
            <person name="Hunt A."/>
            <person name="Jones M."/>
            <person name="Lloyd C."/>
            <person name="McMurray A."/>
            <person name="Matthews L."/>
            <person name="Mercer S."/>
            <person name="Milne S."/>
            <person name="Mullikin J.C."/>
            <person name="Mungall A."/>
            <person name="Plumb R."/>
            <person name="Ross M."/>
            <person name="Shownkeen R."/>
            <person name="Sims S."/>
            <person name="Waterston R.H."/>
            <person name="Wilson R.K."/>
            <person name="Hillier L.W."/>
            <person name="McPherson J.D."/>
            <person name="Marra M.A."/>
            <person name="Mardis E.R."/>
            <person name="Fulton L.A."/>
            <person name="Chinwalla A.T."/>
            <person name="Pepin K.H."/>
            <person name="Gish W.R."/>
            <person name="Chissoe S.L."/>
            <person name="Wendl M.C."/>
            <person name="Delehaunty K.D."/>
            <person name="Miner T.L."/>
            <person name="Delehaunty A."/>
            <person name="Kramer J.B."/>
            <person name="Cook L.L."/>
            <person name="Fulton R.S."/>
            <person name="Johnson D.L."/>
            <person name="Minx P.J."/>
            <person name="Clifton S.W."/>
            <person name="Hawkins T."/>
            <person name="Branscomb E."/>
            <person name="Predki P."/>
            <person name="Richardson P."/>
            <person name="Wenning S."/>
            <person name="Slezak T."/>
            <person name="Doggett N."/>
            <person name="Cheng J.F."/>
            <person name="Olsen A."/>
            <person name="Lucas S."/>
            <person name="Elkin C."/>
            <person name="Uberbacher E."/>
            <person name="Frazier M."/>
            <person name="Gibbs R.A."/>
            <person name="Muzny D.M."/>
            <person name="Scherer S.E."/>
            <person name="Bouck J.B."/>
            <person name="Sodergren E.J."/>
            <person name="Worley K.C."/>
            <person name="Rives C.M."/>
            <person name="Gorrell J.H."/>
            <person name="Metzker M.L."/>
            <person name="Naylor S.L."/>
            <person name="Kucherlapati R.S."/>
            <person name="Nelson D.L."/>
            <person name="Weinstock G.M."/>
            <person name="Sakaki Y."/>
            <person name="Fujiyama A."/>
            <person name="Hattori M."/>
            <person name="Yada T."/>
            <person name="Toyoda A."/>
            <person name="Itoh T."/>
            <person name="Kawagoe C."/>
            <person name="Watanabe H."/>
            <person name="Totoki Y."/>
            <person name="Taylor T."/>
            <person name="Weissenbach J."/>
            <person name="Heilig R."/>
            <person name="Saurin W."/>
            <person name="Artiguenave F."/>
            <person name="Brottier P."/>
            <person name="Bruls T."/>
            <person name="Pelletier E."/>
            <person name="Robert C."/>
            <person name="Wincker P."/>
            <person name="Smith D.R."/>
            <person name="Doucette-Stamm L."/>
            <person name="Rubenfield M."/>
            <person name="Weinstock K."/>
            <person name="Lee H.M."/>
            <person name="Dubois J."/>
            <person name="Rosenthal A."/>
            <person name="Platzer M."/>
            <person name="Nyakatura G."/>
            <person name="Taudien S."/>
            <person name="Rump A."/>
            <person name="Yang H."/>
            <person name="Yu J."/>
            <person name="Wang J."/>
            <person name="Huang G."/>
            <person name="Gu J."/>
            <person name="Hood L."/>
            <person name="Rowen L."/>
            <person name="Madan A."/>
            <person name="Qin S."/>
            <person name="Davis R.W."/>
            <person name="Federspiel N.A."/>
            <person name="Abola A.P."/>
            <person name="Proctor M.J."/>
            <person name="Myers R.M."/>
            <person name="Schmutz J."/>
            <person name="Dickson M."/>
            <person name="Grimwood J."/>
            <person name="Cox D.R."/>
            <person name="Olson M.V."/>
            <person name="Kaul R."/>
            <person name="Raymond C."/>
            <person name="Shimizu N."/>
            <person name="Kawasaki K."/>
            <person name="Minoshima S."/>
            <person name="Evans G.A."/>
            <person name="Athanasiou M."/>
            <person name="Schultz R."/>
            <person name="Roe B.A."/>
            <person name="Chen F."/>
            <person name="Pan H."/>
            <person name="Ramser J."/>
            <person name="Lehrach H."/>
            <person name="Reinhardt R."/>
            <person name="McCombie W.R."/>
            <person name="de la Bastide M."/>
            <person name="Dedhia N."/>
            <person name="Blocker H."/>
            <person name="Hornischer K."/>
            <person name="Nordsiek G."/>
            <person name="Agarwala R."/>
            <person name="Aravind L."/>
            <person name="Bailey J.A."/>
            <person name="Bateman A."/>
            <person name="Batzoglou S."/>
            <person name="Birney E."/>
            <person name="Bork P."/>
            <person name="Brown D.G."/>
            <person name="Burge C.B."/>
            <person name="Cerutti L."/>
            <person name="Chen H.C."/>
            <person name="Church D."/>
            <person name="Clamp M."/>
            <person name="Copley R.R."/>
            <person name="Doerks T."/>
            <person name="Eddy S.R."/>
            <person name="Eichler E.E."/>
            <person name="Furey T.S."/>
            <person name="Galagan J."/>
            <person name="Gilbert J.G."/>
            <person name="Harmon C."/>
            <person name="Hayashizaki Y."/>
            <person name="Haussler D."/>
            <person name="Hermjakob H."/>
            <person name="Hokamp K."/>
            <person name="Jang W."/>
            <person name="Johnson L.S."/>
            <person name="Jones T.A."/>
            <person name="Kasif S."/>
            <person name="Kaspryzk A."/>
            <person name="Kennedy S."/>
            <person name="Kent W.J."/>
            <person name="Kitts P."/>
            <person name="Koonin E.V."/>
            <person name="Korf I."/>
            <person name="Kulp D."/>
            <person name="Lancet D."/>
            <person name="Lowe T.M."/>
            <person name="McLysaght A."/>
            <person name="Mikkelsen T."/>
            <person name="Moran J.V."/>
            <person name="Mulder N."/>
            <person name="Pollara V.J."/>
            <person name="Ponting C.P."/>
            <person name="Schuler G."/>
            <person name="Schultz J."/>
            <person name="Slater G."/>
            <person name="Smit A.F."/>
            <person name="Stupka E."/>
            <person name="Szustakowski J."/>
            <person name="Thierry-Mieg D."/>
            <person name="Thierry-Mieg J."/>
            <person name="Wagner L."/>
            <person name="Wallis J."/>
            <person name="Wheeler R."/>
            <person name="Williams A."/>
            <person name="Wolf Y.I."/>
            <person name="Wolfe K.H."/>
            <person name="Yang S.P."/>
            <person name="Yeh R.F."/>
            <person name="Collins F."/>
            <person name="Guyer M.S."/>
            <person name="Peterson J."/>
            <person name="Felsenfeld A."/>
            <person name="Wetterstrand K.A."/>
            <person name="Patrinos A."/>
            <person name="Morgan M.J."/>
            <person name="de Jong P."/>
            <person name="Catanese J.J."/>
            <person name="Osoegawa K."/>
            <person name="Shizuya H."/>
            <person name="Choi S."/>
            <person name="Chen Y.J."/>
        </authorList>
    </citation>
    <scope>NUCLEOTIDE SEQUENCE [LARGE SCALE GENOMIC DNA]</scope>
</reference>
<keyword evidence="5" id="KW-0804">Transcription</keyword>
<name>A0A8I5KVC1_HUMAN</name>
<dbReference type="OpenTargets" id="ENSG00000064313"/>
<dbReference type="Ensembl" id="ENST00000690808.1">
    <property type="protein sequence ID" value="ENSP00000509791.1"/>
    <property type="gene ID" value="ENSG00000064313.13"/>
</dbReference>
<gene>
    <name evidence="9" type="primary">TAF2</name>
</gene>
<comment type="similarity">
    <text evidence="2">Belongs to the TAF2 family.</text>
</comment>
<dbReference type="FunFam" id="2.60.40.1730:FF:000003">
    <property type="entry name" value="Transcription initiation factor TFIID subunit 2"/>
    <property type="match status" value="1"/>
</dbReference>
<dbReference type="Proteomes" id="UP000005640">
    <property type="component" value="Chromosome 8"/>
</dbReference>
<dbReference type="SMR" id="A0A8I5KVC1"/>
<dbReference type="Gene3D" id="2.60.40.1730">
    <property type="entry name" value="tricorn interacting facor f3 domain"/>
    <property type="match status" value="1"/>
</dbReference>
<evidence type="ECO:0000256" key="6">
    <source>
        <dbReference type="ARBA" id="ARBA00023242"/>
    </source>
</evidence>